<feature type="compositionally biased region" description="Basic and acidic residues" evidence="1">
    <location>
        <begin position="322"/>
        <end position="333"/>
    </location>
</feature>
<evidence type="ECO:0000313" key="5">
    <source>
        <dbReference type="Proteomes" id="UP000007110"/>
    </source>
</evidence>
<name>A0A7M7T4L4_STRPU</name>
<accession>A0A7M7T4L4</accession>
<dbReference type="OrthoDB" id="5954510at2759"/>
<keyword evidence="2" id="KW-0472">Membrane</keyword>
<dbReference type="EnsemblMetazoa" id="XM_030997602">
    <property type="protein sequence ID" value="XP_030853462"/>
    <property type="gene ID" value="LOC100890049"/>
</dbReference>
<dbReference type="Pfam" id="PF16977">
    <property type="entry name" value="ApeC"/>
    <property type="match status" value="1"/>
</dbReference>
<sequence length="333" mass="37976">MALSTSTRYAIPAPSTGCADNWKAVHLTVAYPNLTTLTIISDEFHVSLVVEKDEADNVDMRFCMWDSEKVDSIETGVAVADGFGQGDALSFTTLPDGRYCVYGVGLAEANMDKGKWEWSQGSCPKGFESGFSTFPFRTSSALPDNFINNLVPIPSPFSLFRKNNTMVHYCCTQNGDVNIPIELPFIIPFFLFPLRSKECQRVRGMKHRLEYVIWPSMKYNGGVHPYTNDTHFGENTFYYCYYEPDTLAMEQNIVIATYTVMIGTPTVTFIVLCACRFTHRKLRKRNSASPCWRKRARQQPVRHPSSRRGRRQVEMVDDDDDHEFRTTDFGHEQ</sequence>
<dbReference type="OMA" id="GEPRCQK"/>
<feature type="region of interest" description="Disordered" evidence="1">
    <location>
        <begin position="289"/>
        <end position="333"/>
    </location>
</feature>
<evidence type="ECO:0000259" key="3">
    <source>
        <dbReference type="Pfam" id="PF16977"/>
    </source>
</evidence>
<organism evidence="4 5">
    <name type="scientific">Strongylocentrotus purpuratus</name>
    <name type="common">Purple sea urchin</name>
    <dbReference type="NCBI Taxonomy" id="7668"/>
    <lineage>
        <taxon>Eukaryota</taxon>
        <taxon>Metazoa</taxon>
        <taxon>Echinodermata</taxon>
        <taxon>Eleutherozoa</taxon>
        <taxon>Echinozoa</taxon>
        <taxon>Echinoidea</taxon>
        <taxon>Euechinoidea</taxon>
        <taxon>Echinacea</taxon>
        <taxon>Camarodonta</taxon>
        <taxon>Echinidea</taxon>
        <taxon>Strongylocentrotidae</taxon>
        <taxon>Strongylocentrotus</taxon>
    </lineage>
</organism>
<dbReference type="AlphaFoldDB" id="A0A7M7T4L4"/>
<dbReference type="KEGG" id="spu:100890049"/>
<dbReference type="GeneID" id="100890049"/>
<dbReference type="InParanoid" id="A0A7M7T4L4"/>
<evidence type="ECO:0000256" key="1">
    <source>
        <dbReference type="SAM" id="MobiDB-lite"/>
    </source>
</evidence>
<dbReference type="PANTHER" id="PTHR19324:SF33">
    <property type="entry name" value="MUCIN-5AC"/>
    <property type="match status" value="1"/>
</dbReference>
<proteinExistence type="predicted"/>
<reference evidence="4" key="2">
    <citation type="submission" date="2021-01" db="UniProtKB">
        <authorList>
            <consortium name="EnsemblMetazoa"/>
        </authorList>
    </citation>
    <scope>IDENTIFICATION</scope>
</reference>
<reference evidence="5" key="1">
    <citation type="submission" date="2015-02" db="EMBL/GenBank/DDBJ databases">
        <title>Genome sequencing for Strongylocentrotus purpuratus.</title>
        <authorList>
            <person name="Murali S."/>
            <person name="Liu Y."/>
            <person name="Vee V."/>
            <person name="English A."/>
            <person name="Wang M."/>
            <person name="Skinner E."/>
            <person name="Han Y."/>
            <person name="Muzny D.M."/>
            <person name="Worley K.C."/>
            <person name="Gibbs R.A."/>
        </authorList>
    </citation>
    <scope>NUCLEOTIDE SEQUENCE</scope>
</reference>
<evidence type="ECO:0000256" key="2">
    <source>
        <dbReference type="SAM" id="Phobius"/>
    </source>
</evidence>
<protein>
    <recommendedName>
        <fullName evidence="3">Apextrin C-terminal domain-containing protein</fullName>
    </recommendedName>
</protein>
<feature type="transmembrane region" description="Helical" evidence="2">
    <location>
        <begin position="253"/>
        <end position="275"/>
    </location>
</feature>
<dbReference type="InterPro" id="IPR031569">
    <property type="entry name" value="ApeC"/>
</dbReference>
<dbReference type="Proteomes" id="UP000007110">
    <property type="component" value="Unassembled WGS sequence"/>
</dbReference>
<keyword evidence="2" id="KW-0812">Transmembrane</keyword>
<feature type="domain" description="Apextrin C-terminal" evidence="3">
    <location>
        <begin position="120"/>
        <end position="242"/>
    </location>
</feature>
<dbReference type="RefSeq" id="XP_030853462.1">
    <property type="nucleotide sequence ID" value="XM_030997602.1"/>
</dbReference>
<keyword evidence="5" id="KW-1185">Reference proteome</keyword>
<dbReference type="PANTHER" id="PTHR19324">
    <property type="entry name" value="PERFORIN-LIKE PROTEIN 1"/>
    <property type="match status" value="1"/>
</dbReference>
<keyword evidence="2" id="KW-1133">Transmembrane helix</keyword>
<evidence type="ECO:0000313" key="4">
    <source>
        <dbReference type="EnsemblMetazoa" id="XP_030853462"/>
    </source>
</evidence>